<name>E9SDC4_RUMAL</name>
<evidence type="ECO:0000256" key="1">
    <source>
        <dbReference type="SAM" id="MobiDB-lite"/>
    </source>
</evidence>
<gene>
    <name evidence="3" type="ORF">CUS_5077</name>
</gene>
<dbReference type="RefSeq" id="WP_002850321.1">
    <property type="nucleotide sequence ID" value="NZ_ADKM02000089.1"/>
</dbReference>
<evidence type="ECO:0000313" key="3">
    <source>
        <dbReference type="EMBL" id="EGC02729.1"/>
    </source>
</evidence>
<dbReference type="Proteomes" id="UP000004259">
    <property type="component" value="Unassembled WGS sequence"/>
</dbReference>
<sequence length="408" mass="47443">MKGIYKKRILKITALLIVMVLIAFICESLLIRTTSAAEAHIKNFYREPKNSLDVAVIGCSEMYADYSPPIAYRNFGFTSYNLAVEGVPGHFFNSMLDEFLSRQDPQLVVFEVNGFFYTEKHIAIEGNNRRWLDNMKRNANWAELIHDTIAKEDQFDYYVRLSKYHSNWERPEGQLARMYSMYLNYKGEVSKMKSFGTRTSCNSKKKVNRKKPPQLTDYGREYLQATIDHCRELGLENVLFIREPHKAKISAETDAELEKMITDGGYKYLNLEAMSDEIGIDESTDYYNGDHLNVFGNEKATLYLGKYIMENYDISTEHTEEINKLWDDCADYTEEAFSILKERTLANEDKVYSEFNDLSEKGSALREKYHKIKKQGKDENFDEHEPPEFGDGEDFPTECEDKAPDKKE</sequence>
<feature type="region of interest" description="Disordered" evidence="1">
    <location>
        <begin position="373"/>
        <end position="408"/>
    </location>
</feature>
<keyword evidence="2" id="KW-0812">Transmembrane</keyword>
<feature type="compositionally biased region" description="Basic and acidic residues" evidence="1">
    <location>
        <begin position="399"/>
        <end position="408"/>
    </location>
</feature>
<feature type="compositionally biased region" description="Acidic residues" evidence="1">
    <location>
        <begin position="388"/>
        <end position="398"/>
    </location>
</feature>
<accession>E9SDC4</accession>
<evidence type="ECO:0000256" key="2">
    <source>
        <dbReference type="SAM" id="Phobius"/>
    </source>
</evidence>
<keyword evidence="4" id="KW-1185">Reference proteome</keyword>
<dbReference type="eggNOG" id="ENOG502ZSHP">
    <property type="taxonomic scope" value="Bacteria"/>
</dbReference>
<evidence type="ECO:0000313" key="4">
    <source>
        <dbReference type="Proteomes" id="UP000004259"/>
    </source>
</evidence>
<dbReference type="EMBL" id="ADKM02000089">
    <property type="protein sequence ID" value="EGC02729.1"/>
    <property type="molecule type" value="Genomic_DNA"/>
</dbReference>
<comment type="caution">
    <text evidence="3">The sequence shown here is derived from an EMBL/GenBank/DDBJ whole genome shotgun (WGS) entry which is preliminary data.</text>
</comment>
<dbReference type="STRING" id="246199.CUS_5077"/>
<protein>
    <submittedName>
        <fullName evidence="3">Uncharacterized protein</fullName>
    </submittedName>
</protein>
<organism evidence="3 4">
    <name type="scientific">Ruminococcus albus 8</name>
    <dbReference type="NCBI Taxonomy" id="246199"/>
    <lineage>
        <taxon>Bacteria</taxon>
        <taxon>Bacillati</taxon>
        <taxon>Bacillota</taxon>
        <taxon>Clostridia</taxon>
        <taxon>Eubacteriales</taxon>
        <taxon>Oscillospiraceae</taxon>
        <taxon>Ruminococcus</taxon>
    </lineage>
</organism>
<feature type="compositionally biased region" description="Basic and acidic residues" evidence="1">
    <location>
        <begin position="375"/>
        <end position="387"/>
    </location>
</feature>
<reference evidence="3 4" key="1">
    <citation type="submission" date="2011-02" db="EMBL/GenBank/DDBJ databases">
        <authorList>
            <person name="Nelson K.E."/>
            <person name="Sutton G."/>
            <person name="Torralba M."/>
            <person name="Durkin S."/>
            <person name="Harkins D."/>
            <person name="Montgomery R."/>
            <person name="Ziemer C."/>
            <person name="Klaassens E."/>
            <person name="Ocuiv P."/>
            <person name="Morrison M."/>
        </authorList>
    </citation>
    <scope>NUCLEOTIDE SEQUENCE [LARGE SCALE GENOMIC DNA]</scope>
    <source>
        <strain evidence="3 4">8</strain>
    </source>
</reference>
<dbReference type="AlphaFoldDB" id="E9SDC4"/>
<proteinExistence type="predicted"/>
<keyword evidence="2" id="KW-1133">Transmembrane helix</keyword>
<keyword evidence="2" id="KW-0472">Membrane</keyword>
<feature type="transmembrane region" description="Helical" evidence="2">
    <location>
        <begin position="12"/>
        <end position="31"/>
    </location>
</feature>